<accession>A0A291Q6I5</accession>
<proteinExistence type="predicted"/>
<dbReference type="EMBL" id="CP022685">
    <property type="protein sequence ID" value="ATL27341.1"/>
    <property type="molecule type" value="Genomic_DNA"/>
</dbReference>
<dbReference type="SUPFAM" id="SSF51735">
    <property type="entry name" value="NAD(P)-binding Rossmann-fold domains"/>
    <property type="match status" value="1"/>
</dbReference>
<dbReference type="Gene3D" id="3.40.50.720">
    <property type="entry name" value="NAD(P)-binding Rossmann-like Domain"/>
    <property type="match status" value="1"/>
</dbReference>
<keyword evidence="4" id="KW-1185">Reference proteome</keyword>
<feature type="region of interest" description="Disordered" evidence="1">
    <location>
        <begin position="267"/>
        <end position="289"/>
    </location>
</feature>
<dbReference type="Pfam" id="PF01370">
    <property type="entry name" value="Epimerase"/>
    <property type="match status" value="1"/>
</dbReference>
<dbReference type="InterPro" id="IPR001509">
    <property type="entry name" value="Epimerase_deHydtase"/>
</dbReference>
<evidence type="ECO:0000256" key="1">
    <source>
        <dbReference type="SAM" id="MobiDB-lite"/>
    </source>
</evidence>
<gene>
    <name evidence="3" type="ORF">KY5_2323</name>
</gene>
<organism evidence="3 4">
    <name type="scientific">Streptomyces formicae</name>
    <dbReference type="NCBI Taxonomy" id="1616117"/>
    <lineage>
        <taxon>Bacteria</taxon>
        <taxon>Bacillati</taxon>
        <taxon>Actinomycetota</taxon>
        <taxon>Actinomycetes</taxon>
        <taxon>Kitasatosporales</taxon>
        <taxon>Streptomycetaceae</taxon>
        <taxon>Streptomyces</taxon>
    </lineage>
</organism>
<name>A0A291Q6I5_9ACTN</name>
<reference evidence="3 4" key="1">
    <citation type="submission" date="2017-08" db="EMBL/GenBank/DDBJ databases">
        <title>Complete Genome Sequence of Streptomyces formicae KY5, the formicamycin producer.</title>
        <authorList>
            <person name="Holmes N.A."/>
            <person name="Devine R."/>
            <person name="Qin Z."/>
            <person name="Seipke R.F."/>
            <person name="Wilkinson B."/>
            <person name="Hutchings M.I."/>
        </authorList>
    </citation>
    <scope>NUCLEOTIDE SEQUENCE [LARGE SCALE GENOMIC DNA]</scope>
    <source>
        <strain evidence="3 4">KY5</strain>
    </source>
</reference>
<evidence type="ECO:0000313" key="4">
    <source>
        <dbReference type="Proteomes" id="UP000221011"/>
    </source>
</evidence>
<dbReference type="KEGG" id="sfk:KY5_2323"/>
<dbReference type="InterPro" id="IPR036291">
    <property type="entry name" value="NAD(P)-bd_dom_sf"/>
</dbReference>
<dbReference type="Proteomes" id="UP000221011">
    <property type="component" value="Chromosome"/>
</dbReference>
<evidence type="ECO:0000313" key="3">
    <source>
        <dbReference type="EMBL" id="ATL27341.1"/>
    </source>
</evidence>
<evidence type="ECO:0000259" key="2">
    <source>
        <dbReference type="Pfam" id="PF01370"/>
    </source>
</evidence>
<feature type="domain" description="NAD-dependent epimerase/dehydratase" evidence="2">
    <location>
        <begin position="40"/>
        <end position="202"/>
    </location>
</feature>
<sequence>MKAEVTGVEGTGVTGAKVTGVTCVEVIGGGFVARQAGRHFAARTSAPTATLVAAGVSDTAETSQECFGREERLIRRTAQRCREHDRTLVFLSSAAGGLYGREGEGREDGSPAPFSAYGRHKLAMERVVADSGARWLTLRLSHLVGTQQNAKQLVPSLVRQIRSGEVAVHRGASRDLLDVRHFLVVLDRLLALGVHGRVVNVASGTPVPAERLVAGVEERLGRRARRRFHDVPPETLRVSTRLMCSLVPEAREFGLGPDYPDGLLDRYIGAGAPDEGKTHPTEPSGGGTA</sequence>
<protein>
    <submittedName>
        <fullName evidence="3">NDP-hexose 4-ketoreductase UrdR</fullName>
    </submittedName>
</protein>
<dbReference type="AlphaFoldDB" id="A0A291Q6I5"/>